<evidence type="ECO:0000313" key="1">
    <source>
        <dbReference type="EMBL" id="MCX2983313.1"/>
    </source>
</evidence>
<accession>A0ABT3TLW2</accession>
<evidence type="ECO:0008006" key="3">
    <source>
        <dbReference type="Google" id="ProtNLM"/>
    </source>
</evidence>
<dbReference type="Proteomes" id="UP001143362">
    <property type="component" value="Unassembled WGS sequence"/>
</dbReference>
<protein>
    <recommendedName>
        <fullName evidence="3">Cytochrome c domain-containing protein</fullName>
    </recommendedName>
</protein>
<proteinExistence type="predicted"/>
<keyword evidence="2" id="KW-1185">Reference proteome</keyword>
<reference evidence="1" key="1">
    <citation type="submission" date="2019-02" db="EMBL/GenBank/DDBJ databases">
        <authorList>
            <person name="Li S.-H."/>
        </authorList>
    </citation>
    <scope>NUCLEOTIDE SEQUENCE</scope>
    <source>
        <strain evidence="1">IMCC14734</strain>
    </source>
</reference>
<sequence>MPATAAAGLSNVPVLLSQTGAFSDTAAMTPSSSLIPYEPIATLWSDRAEKLRWVAIPSGRKVIWSEEGKWQWPEGTVFVKHFALPVDESDPSVLRRLETRLIVIMEEEKVYGATYKWREDNSEADLLTAGLADEVTVASADGDWQQTWNYPSPEDCLSFHNEDAKGVLGAKTASLNGDYEYRESITDNQLVTLYHLGIFSAPPDEGIIPSAPAHANISDATKSLEHGVRSYWDINCGACHGPQGIAALWDARYETPLENQGVVSGQLANQRDYLEDYGLANPLVVDPENIANSILNIRDKSVDSQDRMPPLARLLEDTVYLNVLEQWISGLNAAERSTARSRRSRR</sequence>
<dbReference type="SUPFAM" id="SSF46626">
    <property type="entry name" value="Cytochrome c"/>
    <property type="match status" value="1"/>
</dbReference>
<comment type="caution">
    <text evidence="1">The sequence shown here is derived from an EMBL/GenBank/DDBJ whole genome shotgun (WGS) entry which is preliminary data.</text>
</comment>
<evidence type="ECO:0000313" key="2">
    <source>
        <dbReference type="Proteomes" id="UP001143362"/>
    </source>
</evidence>
<dbReference type="InterPro" id="IPR036909">
    <property type="entry name" value="Cyt_c-like_dom_sf"/>
</dbReference>
<name>A0ABT3TLW2_9GAMM</name>
<gene>
    <name evidence="1" type="ORF">EYC98_20825</name>
</gene>
<dbReference type="EMBL" id="SHNN01000006">
    <property type="protein sequence ID" value="MCX2983313.1"/>
    <property type="molecule type" value="Genomic_DNA"/>
</dbReference>
<organism evidence="1 2">
    <name type="scientific">Candidatus Litorirhabdus singularis</name>
    <dbReference type="NCBI Taxonomy" id="2518993"/>
    <lineage>
        <taxon>Bacteria</taxon>
        <taxon>Pseudomonadati</taxon>
        <taxon>Pseudomonadota</taxon>
        <taxon>Gammaproteobacteria</taxon>
        <taxon>Cellvibrionales</taxon>
        <taxon>Halieaceae</taxon>
        <taxon>Candidatus Litorirhabdus</taxon>
    </lineage>
</organism>
<dbReference type="RefSeq" id="WP_279247347.1">
    <property type="nucleotide sequence ID" value="NZ_SHNN01000006.1"/>
</dbReference>